<proteinExistence type="predicted"/>
<keyword evidence="4" id="KW-1185">Reference proteome</keyword>
<evidence type="ECO:0000259" key="2">
    <source>
        <dbReference type="Pfam" id="PF13304"/>
    </source>
</evidence>
<dbReference type="KEGG" id="rher:EHE19_001050"/>
<dbReference type="Pfam" id="PF13304">
    <property type="entry name" value="AAA_21"/>
    <property type="match status" value="1"/>
</dbReference>
<dbReference type="InterPro" id="IPR003959">
    <property type="entry name" value="ATPase_AAA_core"/>
</dbReference>
<dbReference type="PANTHER" id="PTHR32182:SF22">
    <property type="entry name" value="ATP-DEPENDENT ENDONUCLEASE, OLD FAMILY-RELATED"/>
    <property type="match status" value="1"/>
</dbReference>
<dbReference type="GO" id="GO:0016887">
    <property type="term" value="F:ATP hydrolysis activity"/>
    <property type="evidence" value="ECO:0007669"/>
    <property type="project" value="InterPro"/>
</dbReference>
<dbReference type="Gene3D" id="3.40.50.300">
    <property type="entry name" value="P-loop containing nucleotide triphosphate hydrolases"/>
    <property type="match status" value="1"/>
</dbReference>
<dbReference type="GO" id="GO:0005524">
    <property type="term" value="F:ATP binding"/>
    <property type="evidence" value="ECO:0007669"/>
    <property type="project" value="InterPro"/>
</dbReference>
<feature type="coiled-coil region" evidence="1">
    <location>
        <begin position="784"/>
        <end position="818"/>
    </location>
</feature>
<dbReference type="EMBL" id="CP061336">
    <property type="protein sequence ID" value="QNU67174.1"/>
    <property type="molecule type" value="Genomic_DNA"/>
</dbReference>
<gene>
    <name evidence="3" type="ORF">EHE19_001050</name>
</gene>
<dbReference type="AlphaFoldDB" id="A0A4U7JIM6"/>
<dbReference type="RefSeq" id="WP_137697237.1">
    <property type="nucleotide sequence ID" value="NZ_CP061336.1"/>
</dbReference>
<feature type="domain" description="ATPase AAA-type core" evidence="2">
    <location>
        <begin position="606"/>
        <end position="663"/>
    </location>
</feature>
<dbReference type="PANTHER" id="PTHR32182">
    <property type="entry name" value="DNA REPLICATION AND REPAIR PROTEIN RECF"/>
    <property type="match status" value="1"/>
</dbReference>
<dbReference type="InterPro" id="IPR027417">
    <property type="entry name" value="P-loop_NTPase"/>
</dbReference>
<evidence type="ECO:0000256" key="1">
    <source>
        <dbReference type="SAM" id="Coils"/>
    </source>
</evidence>
<dbReference type="OrthoDB" id="1803022at2"/>
<accession>A0A4U7JIM6</accession>
<name>A0A4U7JIM6_9FIRM</name>
<evidence type="ECO:0000313" key="3">
    <source>
        <dbReference type="EMBL" id="QNU67174.1"/>
    </source>
</evidence>
<organism evidence="3 4">
    <name type="scientific">Ruminiclostridium herbifermentans</name>
    <dbReference type="NCBI Taxonomy" id="2488810"/>
    <lineage>
        <taxon>Bacteria</taxon>
        <taxon>Bacillati</taxon>
        <taxon>Bacillota</taxon>
        <taxon>Clostridia</taxon>
        <taxon>Eubacteriales</taxon>
        <taxon>Oscillospiraceae</taxon>
        <taxon>Ruminiclostridium</taxon>
    </lineage>
</organism>
<dbReference type="GO" id="GO:0006302">
    <property type="term" value="P:double-strand break repair"/>
    <property type="evidence" value="ECO:0007669"/>
    <property type="project" value="TreeGrafter"/>
</dbReference>
<dbReference type="GO" id="GO:0000731">
    <property type="term" value="P:DNA synthesis involved in DNA repair"/>
    <property type="evidence" value="ECO:0007669"/>
    <property type="project" value="TreeGrafter"/>
</dbReference>
<reference evidence="3 4" key="1">
    <citation type="submission" date="2020-09" db="EMBL/GenBank/DDBJ databases">
        <title>Characterization and genome sequencing of Ruminiclostridium sp. nov. MA18.</title>
        <authorList>
            <person name="Rettenmaier R."/>
            <person name="Kowollik M.-L."/>
            <person name="Liebl W."/>
            <person name="Zverlov V."/>
        </authorList>
    </citation>
    <scope>NUCLEOTIDE SEQUENCE [LARGE SCALE GENOMIC DNA]</scope>
    <source>
        <strain evidence="3 4">MA18</strain>
    </source>
</reference>
<evidence type="ECO:0000313" key="4">
    <source>
        <dbReference type="Proteomes" id="UP000306409"/>
    </source>
</evidence>
<keyword evidence="1" id="KW-0175">Coiled coil</keyword>
<dbReference type="SUPFAM" id="SSF52540">
    <property type="entry name" value="P-loop containing nucleoside triphosphate hydrolases"/>
    <property type="match status" value="1"/>
</dbReference>
<dbReference type="Proteomes" id="UP000306409">
    <property type="component" value="Chromosome"/>
</dbReference>
<sequence>MELIYLYIRKYENLRSLSKKMKIEKNIKKNFIIENIGINFSDSFNCSFDKETGLKIEKVTPFYKGFYGENIKSLKVLAGKNGSGKTTILDILGMTREERCRDHLTRDNRLFTAEYFMIYHIEGDQFIIEITANITRKRKSDCWIKNLDLDSVFRKEMNMNYKLPIGYTFTYDFSENILKAGIHLFEEYKFEIFKEKKIAELVNIYYFSQSFSHRKTRSLNYKRREERDDTYLLKRQDLEEGIFEPNDYLSIYEILFDPKYEYFKAGILKTDLLIQMNDTYSSEFSLDGEFFKLDDNSIKKEKIKKIKRKIDEIEKELYIKSGLKSPRPSIFLNAKSKNNEEVNASNERINYKHRYLKSLSIRYILNALNAVIKFTYEEDSGNSLDEEFGRLKPEEVERYLELIDKNEYEVCKKTVSVFKEIADFELIRTLIWENEDNINDIQKIKKIYDFELIRKIIYRLKDIRKSVFKQIEEEFKECDDFKETLTNNILLGRYLLLRIDSINNLGKDNKYQVAFEEIFCQLCKLDESYFYEYGLIIDSRIHTINKTISELFKDINKWYTYKSDFYNDVWGKFTFSIPYVSDGERCMLDIFSKFINVLGNEERALHVILMDEPDQRLHPNWSRQFIQLLTHTIKTLNDTIIKTKGESLNVQLVISTHSTFLLSDIRKQDLILLKPDTDNSGAKRFNIELNNFNTFAANLHDIVKKSFFLDDTIGEFAKLKIEKTCKKVFGDDTNEGDKPRDTLSKRVFNDKSIFQHRYKNREITDEDIRSLEYLIDQISEPIFKKSLEKELEIRQQWLKEIKNEDEKVEEEVQVLLNKFSMLDNEKKASFIKGLINKCGVRYD</sequence>
<protein>
    <recommendedName>
        <fullName evidence="2">ATPase AAA-type core domain-containing protein</fullName>
    </recommendedName>
</protein>